<evidence type="ECO:0000256" key="1">
    <source>
        <dbReference type="ARBA" id="ARBA00005531"/>
    </source>
</evidence>
<dbReference type="RefSeq" id="WP_192508125.1">
    <property type="nucleotide sequence ID" value="NZ_AQGV01000012.1"/>
</dbReference>
<evidence type="ECO:0000259" key="4">
    <source>
        <dbReference type="Pfam" id="PF00195"/>
    </source>
</evidence>
<dbReference type="EMBL" id="AQGV01000012">
    <property type="protein sequence ID" value="MBE0368913.1"/>
    <property type="molecule type" value="Genomic_DNA"/>
</dbReference>
<dbReference type="Proteomes" id="UP000615755">
    <property type="component" value="Unassembled WGS sequence"/>
</dbReference>
<protein>
    <submittedName>
        <fullName evidence="6">Bacterial type III polyketide synthase</fullName>
    </submittedName>
</protein>
<evidence type="ECO:0000313" key="7">
    <source>
        <dbReference type="Proteomes" id="UP000615755"/>
    </source>
</evidence>
<keyword evidence="2" id="KW-0808">Transferase</keyword>
<gene>
    <name evidence="6" type="primary">phlD</name>
    <name evidence="6" type="ORF">PAUR_a2643</name>
</gene>
<proteinExistence type="inferred from homology"/>
<organism evidence="6 7">
    <name type="scientific">Pseudoalteromonas aurantia 208</name>
    <dbReference type="NCBI Taxonomy" id="1314867"/>
    <lineage>
        <taxon>Bacteria</taxon>
        <taxon>Pseudomonadati</taxon>
        <taxon>Pseudomonadota</taxon>
        <taxon>Gammaproteobacteria</taxon>
        <taxon>Alteromonadales</taxon>
        <taxon>Pseudoalteromonadaceae</taxon>
        <taxon>Pseudoalteromonas</taxon>
    </lineage>
</organism>
<dbReference type="PANTHER" id="PTHR11877:SF99">
    <property type="entry name" value="1,3,6,8-TETRAHYDROXYNAPHTHALENE SYNTHASE"/>
    <property type="match status" value="1"/>
</dbReference>
<evidence type="ECO:0000313" key="6">
    <source>
        <dbReference type="EMBL" id="MBE0368913.1"/>
    </source>
</evidence>
<evidence type="ECO:0000256" key="3">
    <source>
        <dbReference type="ARBA" id="ARBA00023315"/>
    </source>
</evidence>
<comment type="similarity">
    <text evidence="1">Belongs to the thiolase-like superfamily. Chalcone/stilbene synthases family.</text>
</comment>
<dbReference type="Pfam" id="PF00195">
    <property type="entry name" value="Chal_sti_synt_N"/>
    <property type="match status" value="1"/>
</dbReference>
<dbReference type="PANTHER" id="PTHR11877">
    <property type="entry name" value="HYDROXYMETHYLGLUTARYL-COA SYNTHASE"/>
    <property type="match status" value="1"/>
</dbReference>
<dbReference type="InterPro" id="IPR011141">
    <property type="entry name" value="Polyketide_synthase_type-III"/>
</dbReference>
<feature type="domain" description="Chalcone/stilbene synthase N-terminal" evidence="4">
    <location>
        <begin position="12"/>
        <end position="200"/>
    </location>
</feature>
<feature type="domain" description="Chalcone/stilbene synthase C-terminal" evidence="5">
    <location>
        <begin position="210"/>
        <end position="341"/>
    </location>
</feature>
<dbReference type="Gene3D" id="3.40.47.10">
    <property type="match status" value="2"/>
</dbReference>
<evidence type="ECO:0000256" key="2">
    <source>
        <dbReference type="ARBA" id="ARBA00022679"/>
    </source>
</evidence>
<dbReference type="CDD" id="cd00831">
    <property type="entry name" value="CHS_like"/>
    <property type="match status" value="1"/>
</dbReference>
<evidence type="ECO:0000259" key="5">
    <source>
        <dbReference type="Pfam" id="PF02797"/>
    </source>
</evidence>
<dbReference type="Pfam" id="PF02797">
    <property type="entry name" value="Chal_sti_synt_C"/>
    <property type="match status" value="1"/>
</dbReference>
<sequence>MPTLARPAILHPENIVTNSDMLSFLDELHQDAPHKHQAFKMIENSAIQKRHMILPLEQILSLQDFGERGAIYQKVARTMAYDAASKALQQALLKPKDVTMVIVTSCTGFMMPSLTACLINDLGLPANTIQLPIAQLGCVAGASAVNRAAEHCKASKRNNVLIVSLETSSLCFHRSANRLQDFITDSLFGDGVASVVMRADNDCNGFHITHTQSHFMPDTEAYIQYTLTDSGFKFSLDKDVMYSISKAAPHIETFITEHANKRASELDFYIFHTGGRRIQDEVTRCLTLSDDALDYSRACLRDTGNTSSVAVIDVLARQFSQRTSMEQGVLAAFGPGFTTEMALGYWQ</sequence>
<dbReference type="InterPro" id="IPR016039">
    <property type="entry name" value="Thiolase-like"/>
</dbReference>
<comment type="caution">
    <text evidence="6">The sequence shown here is derived from an EMBL/GenBank/DDBJ whole genome shotgun (WGS) entry which is preliminary data.</text>
</comment>
<name>A0ABR9EGP0_9GAMM</name>
<dbReference type="SUPFAM" id="SSF53901">
    <property type="entry name" value="Thiolase-like"/>
    <property type="match status" value="2"/>
</dbReference>
<accession>A0ABR9EGP0</accession>
<keyword evidence="7" id="KW-1185">Reference proteome</keyword>
<keyword evidence="3" id="KW-0012">Acyltransferase</keyword>
<dbReference type="InterPro" id="IPR012328">
    <property type="entry name" value="Chalcone/stilbene_synt_C"/>
</dbReference>
<dbReference type="InterPro" id="IPR001099">
    <property type="entry name" value="Chalcone/stilbene_synt_N"/>
</dbReference>
<reference evidence="6 7" key="1">
    <citation type="submission" date="2015-03" db="EMBL/GenBank/DDBJ databases">
        <title>Genome sequence of Pseudoalteromonas aurantia.</title>
        <authorList>
            <person name="Xie B.-B."/>
            <person name="Rong J.-C."/>
            <person name="Qin Q.-L."/>
            <person name="Zhang Y.-Z."/>
        </authorList>
    </citation>
    <scope>NUCLEOTIDE SEQUENCE [LARGE SCALE GENOMIC DNA]</scope>
    <source>
        <strain evidence="6 7">208</strain>
    </source>
</reference>
<dbReference type="PIRSF" id="PIRSF000451">
    <property type="entry name" value="PKS_III"/>
    <property type="match status" value="1"/>
</dbReference>